<comment type="similarity">
    <text evidence="3">Belongs to the nitroreductase family.</text>
</comment>
<comment type="caution">
    <text evidence="8">The sequence shown here is derived from an EMBL/GenBank/DDBJ whole genome shotgun (WGS) entry which is preliminary data.</text>
</comment>
<dbReference type="SUPFAM" id="SSF55469">
    <property type="entry name" value="FMN-dependent nitroreductase-like"/>
    <property type="match status" value="1"/>
</dbReference>
<dbReference type="CDD" id="cd02140">
    <property type="entry name" value="Frm2-like"/>
    <property type="match status" value="1"/>
</dbReference>
<keyword evidence="5" id="KW-0560">Oxidoreductase</keyword>
<comment type="subcellular location">
    <subcellularLocation>
        <location evidence="2">Cytoplasm</location>
    </subcellularLocation>
    <subcellularLocation>
        <location evidence="1">Nucleus</location>
    </subcellularLocation>
</comment>
<dbReference type="PANTHER" id="PTHR43035:SF1">
    <property type="entry name" value="FATTY ACID REPRESSION MUTANT PROTEIN 2-RELATED"/>
    <property type="match status" value="1"/>
</dbReference>
<evidence type="ECO:0000256" key="2">
    <source>
        <dbReference type="ARBA" id="ARBA00004496"/>
    </source>
</evidence>
<protein>
    <submittedName>
        <fullName evidence="8">Putative nitroreductase HBN1</fullName>
    </submittedName>
</protein>
<dbReference type="EMBL" id="JPOX01000007">
    <property type="protein sequence ID" value="KFX50391.1"/>
    <property type="molecule type" value="Genomic_DNA"/>
</dbReference>
<dbReference type="Gene3D" id="3.40.109.10">
    <property type="entry name" value="NADH Oxidase"/>
    <property type="match status" value="1"/>
</dbReference>
<gene>
    <name evidence="8" type="ORF">GQ26_0071340</name>
</gene>
<evidence type="ECO:0000313" key="8">
    <source>
        <dbReference type="EMBL" id="KFX50391.1"/>
    </source>
</evidence>
<keyword evidence="4" id="KW-0963">Cytoplasm</keyword>
<dbReference type="InterPro" id="IPR000415">
    <property type="entry name" value="Nitroreductase-like"/>
</dbReference>
<dbReference type="InterPro" id="IPR029479">
    <property type="entry name" value="Nitroreductase"/>
</dbReference>
<evidence type="ECO:0000256" key="1">
    <source>
        <dbReference type="ARBA" id="ARBA00004123"/>
    </source>
</evidence>
<sequence length="203" mass="22431">MASDPFLNALIARRTIYAISDASPIPDSRIIEIVEKTVQHTPSTFNVQSARVVILLEDEHKKFWDLADQFVKGALPDAVYQSLAPRIAGFRAGYGSVLFFESEDDLTALAAQHAAVGPFITEWSDTSSGMHQLAVWTAFTAEGLGASLQHYNFLPPFTEKVKEDHNLPKDWKLKAQLVFGTPVGGPMDKTSKPLEDRIKVFGQ</sequence>
<keyword evidence="6" id="KW-0539">Nucleus</keyword>
<name>A0A093VUU4_TALMA</name>
<dbReference type="eggNOG" id="ENOG502RYI9">
    <property type="taxonomic scope" value="Eukaryota"/>
</dbReference>
<dbReference type="GO" id="GO:0005737">
    <property type="term" value="C:cytoplasm"/>
    <property type="evidence" value="ECO:0007669"/>
    <property type="project" value="UniProtKB-SubCell"/>
</dbReference>
<dbReference type="GO" id="GO:0034599">
    <property type="term" value="P:cellular response to oxidative stress"/>
    <property type="evidence" value="ECO:0007669"/>
    <property type="project" value="InterPro"/>
</dbReference>
<dbReference type="InterPro" id="IPR033877">
    <property type="entry name" value="Frm2/Hbn1"/>
</dbReference>
<proteinExistence type="inferred from homology"/>
<reference evidence="8" key="1">
    <citation type="journal article" date="2014" name="PLoS Genet.">
        <title>Signature Gene Expression Reveals Novel Clues to the Molecular Mechanisms of Dimorphic Transition in Penicillium marneffei.</title>
        <authorList>
            <person name="Yang E."/>
            <person name="Wang G."/>
            <person name="Cai J."/>
            <person name="Woo P.C."/>
            <person name="Lau S.K."/>
            <person name="Yuen K.-Y."/>
            <person name="Chow W.-N."/>
            <person name="Lin X."/>
        </authorList>
    </citation>
    <scope>NUCLEOTIDE SEQUENCE [LARGE SCALE GENOMIC DNA]</scope>
    <source>
        <strain evidence="8">PM1</strain>
    </source>
</reference>
<dbReference type="GO" id="GO:0016491">
    <property type="term" value="F:oxidoreductase activity"/>
    <property type="evidence" value="ECO:0007669"/>
    <property type="project" value="UniProtKB-KW"/>
</dbReference>
<organism evidence="8">
    <name type="scientific">Talaromyces marneffei PM1</name>
    <dbReference type="NCBI Taxonomy" id="1077442"/>
    <lineage>
        <taxon>Eukaryota</taxon>
        <taxon>Fungi</taxon>
        <taxon>Dikarya</taxon>
        <taxon>Ascomycota</taxon>
        <taxon>Pezizomycotina</taxon>
        <taxon>Eurotiomycetes</taxon>
        <taxon>Eurotiomycetidae</taxon>
        <taxon>Eurotiales</taxon>
        <taxon>Trichocomaceae</taxon>
        <taxon>Talaromyces</taxon>
        <taxon>Talaromyces sect. Talaromyces</taxon>
    </lineage>
</organism>
<dbReference type="AlphaFoldDB" id="A0A093VUU4"/>
<evidence type="ECO:0000256" key="3">
    <source>
        <dbReference type="ARBA" id="ARBA00007118"/>
    </source>
</evidence>
<dbReference type="GO" id="GO:0005634">
    <property type="term" value="C:nucleus"/>
    <property type="evidence" value="ECO:0007669"/>
    <property type="project" value="UniProtKB-SubCell"/>
</dbReference>
<accession>A0A093VUU4</accession>
<dbReference type="PANTHER" id="PTHR43035">
    <property type="entry name" value="FATTY ACID REPRESSION MUTANT PROTEIN 2-RELATED"/>
    <property type="match status" value="1"/>
</dbReference>
<dbReference type="Pfam" id="PF00881">
    <property type="entry name" value="Nitroreductase"/>
    <property type="match status" value="1"/>
</dbReference>
<dbReference type="FunFam" id="3.40.109.10:FF:000001">
    <property type="entry name" value="Nitroreductase family"/>
    <property type="match status" value="1"/>
</dbReference>
<evidence type="ECO:0000259" key="7">
    <source>
        <dbReference type="Pfam" id="PF00881"/>
    </source>
</evidence>
<evidence type="ECO:0000256" key="4">
    <source>
        <dbReference type="ARBA" id="ARBA00022490"/>
    </source>
</evidence>
<evidence type="ECO:0000256" key="6">
    <source>
        <dbReference type="ARBA" id="ARBA00023242"/>
    </source>
</evidence>
<feature type="domain" description="Nitroreductase" evidence="7">
    <location>
        <begin position="12"/>
        <end position="180"/>
    </location>
</feature>
<evidence type="ECO:0000256" key="5">
    <source>
        <dbReference type="ARBA" id="ARBA00023002"/>
    </source>
</evidence>
<dbReference type="HOGENOM" id="CLU_073125_0_1_1"/>